<name>A0A8K0GIZ1_9ROSA</name>
<dbReference type="GO" id="GO:0031559">
    <property type="term" value="F:oxidosqualene cyclase activity"/>
    <property type="evidence" value="ECO:0007669"/>
    <property type="project" value="UniProtKB-ARBA"/>
</dbReference>
<comment type="similarity">
    <text evidence="1">Belongs to the terpene cyclase/mutase family.</text>
</comment>
<dbReference type="InterPro" id="IPR008930">
    <property type="entry name" value="Terpenoid_cyclase/PrenylTrfase"/>
</dbReference>
<evidence type="ECO:0000256" key="2">
    <source>
        <dbReference type="SAM" id="MobiDB-lite"/>
    </source>
</evidence>
<dbReference type="GO" id="GO:0016104">
    <property type="term" value="P:triterpenoid biosynthetic process"/>
    <property type="evidence" value="ECO:0007669"/>
    <property type="project" value="InterPro"/>
</dbReference>
<evidence type="ECO:0000313" key="4">
    <source>
        <dbReference type="Proteomes" id="UP000796880"/>
    </source>
</evidence>
<dbReference type="Proteomes" id="UP000796880">
    <property type="component" value="Unassembled WGS sequence"/>
</dbReference>
<accession>A0A8K0GIZ1</accession>
<dbReference type="PANTHER" id="PTHR11764:SF20">
    <property type="entry name" value="LANOSTEROL SYNTHASE"/>
    <property type="match status" value="1"/>
</dbReference>
<dbReference type="GO" id="GO:0005811">
    <property type="term" value="C:lipid droplet"/>
    <property type="evidence" value="ECO:0007669"/>
    <property type="project" value="InterPro"/>
</dbReference>
<comment type="caution">
    <text evidence="3">The sequence shown here is derived from an EMBL/GenBank/DDBJ whole genome shotgun (WGS) entry which is preliminary data.</text>
</comment>
<evidence type="ECO:0000256" key="1">
    <source>
        <dbReference type="ARBA" id="ARBA00009755"/>
    </source>
</evidence>
<dbReference type="OrthoDB" id="21502at2759"/>
<evidence type="ECO:0000313" key="3">
    <source>
        <dbReference type="EMBL" id="KAF3430992.1"/>
    </source>
</evidence>
<dbReference type="Gene3D" id="1.50.10.20">
    <property type="match status" value="1"/>
</dbReference>
<gene>
    <name evidence="3" type="ORF">FNV43_RR25722</name>
</gene>
<dbReference type="PANTHER" id="PTHR11764">
    <property type="entry name" value="TERPENE CYCLASE/MUTASE FAMILY MEMBER"/>
    <property type="match status" value="1"/>
</dbReference>
<dbReference type="AlphaFoldDB" id="A0A8K0GIZ1"/>
<dbReference type="InterPro" id="IPR018333">
    <property type="entry name" value="Squalene_cyclase"/>
</dbReference>
<organism evidence="3 4">
    <name type="scientific">Rhamnella rubrinervis</name>
    <dbReference type="NCBI Taxonomy" id="2594499"/>
    <lineage>
        <taxon>Eukaryota</taxon>
        <taxon>Viridiplantae</taxon>
        <taxon>Streptophyta</taxon>
        <taxon>Embryophyta</taxon>
        <taxon>Tracheophyta</taxon>
        <taxon>Spermatophyta</taxon>
        <taxon>Magnoliopsida</taxon>
        <taxon>eudicotyledons</taxon>
        <taxon>Gunneridae</taxon>
        <taxon>Pentapetalae</taxon>
        <taxon>rosids</taxon>
        <taxon>fabids</taxon>
        <taxon>Rosales</taxon>
        <taxon>Rhamnaceae</taxon>
        <taxon>rhamnoid group</taxon>
        <taxon>Rhamneae</taxon>
        <taxon>Rhamnella</taxon>
    </lineage>
</organism>
<reference evidence="3" key="1">
    <citation type="submission" date="2020-03" db="EMBL/GenBank/DDBJ databases">
        <title>A high-quality chromosome-level genome assembly of a woody plant with both climbing and erect habits, Rhamnella rubrinervis.</title>
        <authorList>
            <person name="Lu Z."/>
            <person name="Yang Y."/>
            <person name="Zhu X."/>
            <person name="Sun Y."/>
        </authorList>
    </citation>
    <scope>NUCLEOTIDE SEQUENCE</scope>
    <source>
        <strain evidence="3">BYM</strain>
        <tissue evidence="3">Leaf</tissue>
    </source>
</reference>
<dbReference type="EMBL" id="VOIH02000012">
    <property type="protein sequence ID" value="KAF3430992.1"/>
    <property type="molecule type" value="Genomic_DNA"/>
</dbReference>
<dbReference type="SUPFAM" id="SSF48239">
    <property type="entry name" value="Terpenoid cyclases/Protein prenyltransferases"/>
    <property type="match status" value="1"/>
</dbReference>
<feature type="region of interest" description="Disordered" evidence="2">
    <location>
        <begin position="192"/>
        <end position="211"/>
    </location>
</feature>
<keyword evidence="4" id="KW-1185">Reference proteome</keyword>
<protein>
    <submittedName>
        <fullName evidence="3">Uncharacterized protein</fullName>
    </submittedName>
</protein>
<sequence length="265" mass="29796">MKRAFDEGWGAVIAKIGNTFCTITSNAKDEIGMITFSLEMTKHLHASSQLNSMGYGMDILEFTTLIFEASTHMVQSFYPFPLGNKTKPYANRTKRRRWKNKKLMSNTRGCNGVVWPGKKLREKALHTAMEHIHYEDENTHYICIGPVNKGDGVFVMCLCVMANYYVSCESTNIGDVGSDHLHYHDHDDVNNGTESHDLTPHHHHHNDGNRKTEVGGVIGSIYAQDIENVYGCHGAPCFIAKCIDGCFRFPFFIYTGICLGKCESC</sequence>
<proteinExistence type="inferred from homology"/>